<dbReference type="PANTHER" id="PTHR43415:SF5">
    <property type="entry name" value="ACETYLTRANSFERASE"/>
    <property type="match status" value="1"/>
</dbReference>
<protein>
    <submittedName>
        <fullName evidence="1">Acetyltransferase family protein</fullName>
        <ecNumber evidence="1">2.3.1.-</ecNumber>
    </submittedName>
</protein>
<dbReference type="OrthoDB" id="336415at2"/>
<evidence type="ECO:0000313" key="1">
    <source>
        <dbReference type="EMBL" id="ALB22309.1"/>
    </source>
</evidence>
<dbReference type="Gene3D" id="3.40.630.30">
    <property type="match status" value="1"/>
</dbReference>
<sequence length="171" mass="20368">MAVHAKRIYFRAIEETDIDYLYLWSNDDEINEMLCGWHFPGSKSFIRDWVANQNQDQNNRRFIICNSDDNKPIGTISLVHIDWKNRNAYLGIMIGNKEYQGKGYGEESIKLITDYSFLELDLVRLDTDIIEYNYKSIGLFEKLGWIKEGCKNNFFYRKGKRWHRLSYGIEK</sequence>
<dbReference type="RefSeq" id="WP_047927084.1">
    <property type="nucleotide sequence ID" value="NZ_CP012508.1"/>
</dbReference>
<reference evidence="1 2" key="1">
    <citation type="journal article" date="2014" name="Genome Announc.">
        <title>Comparative Genome Analysis of Two Isolates of the Fish Pathogen Piscirickettsia salmonis from Different Hosts Reveals Major Differences in Virulence-Associated Secretion Systems.</title>
        <authorList>
            <person name="Bohle H."/>
            <person name="Henriquez P."/>
            <person name="Grothusen H."/>
            <person name="Navas E."/>
            <person name="Sandoval A."/>
            <person name="Bustamante F."/>
            <person name="Bustos P."/>
            <person name="Mancilla M."/>
        </authorList>
    </citation>
    <scope>NUCLEOTIDE SEQUENCE [LARGE SCALE GENOMIC DNA]</scope>
    <source>
        <strain evidence="2">B1-32597</strain>
    </source>
</reference>
<dbReference type="CDD" id="cd04301">
    <property type="entry name" value="NAT_SF"/>
    <property type="match status" value="1"/>
</dbReference>
<keyword evidence="1" id="KW-0808">Transferase</keyword>
<gene>
    <name evidence="1" type="ORF">KU39_1126</name>
</gene>
<dbReference type="EC" id="2.3.1.-" evidence="1"/>
<organism evidence="1 2">
    <name type="scientific">Piscirickettsia salmonis</name>
    <dbReference type="NCBI Taxonomy" id="1238"/>
    <lineage>
        <taxon>Bacteria</taxon>
        <taxon>Pseudomonadati</taxon>
        <taxon>Pseudomonadota</taxon>
        <taxon>Gammaproteobacteria</taxon>
        <taxon>Thiotrichales</taxon>
        <taxon>Piscirickettsiaceae</taxon>
        <taxon>Piscirickettsia</taxon>
    </lineage>
</organism>
<name>A0A1L6TAM4_PISSA</name>
<accession>A0A1L6TAM4</accession>
<dbReference type="InterPro" id="IPR016181">
    <property type="entry name" value="Acyl_CoA_acyltransferase"/>
</dbReference>
<dbReference type="Pfam" id="PF13302">
    <property type="entry name" value="Acetyltransf_3"/>
    <property type="match status" value="1"/>
</dbReference>
<proteinExistence type="predicted"/>
<dbReference type="PANTHER" id="PTHR43415">
    <property type="entry name" value="SPERMIDINE N(1)-ACETYLTRANSFERASE"/>
    <property type="match status" value="1"/>
</dbReference>
<dbReference type="Proteomes" id="UP000029558">
    <property type="component" value="Chromosome"/>
</dbReference>
<evidence type="ECO:0000313" key="2">
    <source>
        <dbReference type="Proteomes" id="UP000029558"/>
    </source>
</evidence>
<dbReference type="EMBL" id="CP012508">
    <property type="protein sequence ID" value="ALB22309.1"/>
    <property type="molecule type" value="Genomic_DNA"/>
</dbReference>
<keyword evidence="1" id="KW-0012">Acyltransferase</keyword>
<dbReference type="PROSITE" id="PS51186">
    <property type="entry name" value="GNAT"/>
    <property type="match status" value="1"/>
</dbReference>
<dbReference type="InterPro" id="IPR000182">
    <property type="entry name" value="GNAT_dom"/>
</dbReference>
<dbReference type="SUPFAM" id="SSF55729">
    <property type="entry name" value="Acyl-CoA N-acyltransferases (Nat)"/>
    <property type="match status" value="1"/>
</dbReference>
<dbReference type="GO" id="GO:0016747">
    <property type="term" value="F:acyltransferase activity, transferring groups other than amino-acyl groups"/>
    <property type="evidence" value="ECO:0007669"/>
    <property type="project" value="InterPro"/>
</dbReference>
<dbReference type="AlphaFoldDB" id="A0A1L6TAM4"/>